<dbReference type="EMBL" id="CAJPDT010000015">
    <property type="protein sequence ID" value="CAF9915488.1"/>
    <property type="molecule type" value="Genomic_DNA"/>
</dbReference>
<sequence>MAAENIPTDSMTTCDNAEASQSLEEGFNLEPKLSSRPVNECRQEILKRKEDKWRRNFKSAFDLLMNRFWDFADDVMESDEELPKHSDEPHPYPNESHPSEQVPVISKDLPYPYPNESHPSEQAPVIGMDLGQAEATGVQTENESDINVSYRAELYHYTHEFQRGRTPRFERSVLNKKPIRTTHARDLAEISKESIFEITTMYAVPEPDPYSSQNKPCEDGTSQPIQVLADVGTYMTIRSKYVLDILRDVVHYHPSLSPRANELALQEPFCMLLHYREELAKRRDQLKQSASELVSPEGKASSTAHEHLAYLTDFIHQRYADAVSRETARHRETQAMCTYDWVWLLFRPGSIVYSWDRNTLRAHIIEEHDRRVGEKTDGKIRPKGISDADDEERLPPPERLEVLVWTLDFDGERLGRRRRTVTVPAFDGEKSILSLPIFPKEYLKYDKRAHHTLSTEDFLIQRGKLFFEMARRNYREYHGETVTVPRRTIRGRVMIDTKAYYDENGSQAPRLGLSPRKIDEDIDQDFRARRDVVAEEKIEGSPDLTDPYRHYDNIDPYTCESLEPEQYLICDNKVWAFVLKTREWEHLDVGNIRQPEFQVDLIKDLVLDEDAKAMIKALSHRYTMQSQSENAWSADFVRNKGEGQIFLLHGKPGVGKTTTAECVAEITRRPLLSLTCGDLGMEPELVERQLMKWLKLATSWEAILLLDEADVYLESRISQDLQRNTLVSIFLRALEYYQGLLFLTTNRVGTFDDAFVSRIHVVIHYPDFTNEQRAQIWDTFFNKLEREKENIKFTQRTVDYAKESKEMQSLGWNGREIRNAFNTAVGLAEYENERDAKQRVVFHARHLEQVVKMSRAFQDYLSSTHGMSQAEQARIYRTRNDYWKGPSDRSAGSGAI</sequence>
<dbReference type="InterPro" id="IPR027417">
    <property type="entry name" value="P-loop_NTPase"/>
</dbReference>
<dbReference type="Pfam" id="PF00004">
    <property type="entry name" value="AAA"/>
    <property type="match status" value="1"/>
</dbReference>
<dbReference type="AlphaFoldDB" id="A0A8H3IEF4"/>
<evidence type="ECO:0000313" key="3">
    <source>
        <dbReference type="EMBL" id="CAF9915488.1"/>
    </source>
</evidence>
<organism evidence="3 4">
    <name type="scientific">Imshaugia aleurites</name>
    <dbReference type="NCBI Taxonomy" id="172621"/>
    <lineage>
        <taxon>Eukaryota</taxon>
        <taxon>Fungi</taxon>
        <taxon>Dikarya</taxon>
        <taxon>Ascomycota</taxon>
        <taxon>Pezizomycotina</taxon>
        <taxon>Lecanoromycetes</taxon>
        <taxon>OSLEUM clade</taxon>
        <taxon>Lecanoromycetidae</taxon>
        <taxon>Lecanorales</taxon>
        <taxon>Lecanorineae</taxon>
        <taxon>Parmeliaceae</taxon>
        <taxon>Imshaugia</taxon>
    </lineage>
</organism>
<name>A0A8H3IEF4_9LECA</name>
<dbReference type="SMART" id="SM00382">
    <property type="entry name" value="AAA"/>
    <property type="match status" value="1"/>
</dbReference>
<feature type="domain" description="AAA+ ATPase" evidence="2">
    <location>
        <begin position="642"/>
        <end position="769"/>
    </location>
</feature>
<evidence type="ECO:0000256" key="1">
    <source>
        <dbReference type="SAM" id="MobiDB-lite"/>
    </source>
</evidence>
<comment type="caution">
    <text evidence="3">The sequence shown here is derived from an EMBL/GenBank/DDBJ whole genome shotgun (WGS) entry which is preliminary data.</text>
</comment>
<evidence type="ECO:0000259" key="2">
    <source>
        <dbReference type="SMART" id="SM00382"/>
    </source>
</evidence>
<dbReference type="InterPro" id="IPR054289">
    <property type="entry name" value="DUF7025"/>
</dbReference>
<dbReference type="Pfam" id="PF22942">
    <property type="entry name" value="DUF7025"/>
    <property type="match status" value="1"/>
</dbReference>
<dbReference type="GO" id="GO:0005524">
    <property type="term" value="F:ATP binding"/>
    <property type="evidence" value="ECO:0007669"/>
    <property type="project" value="InterPro"/>
</dbReference>
<proteinExistence type="predicted"/>
<dbReference type="InterPro" id="IPR056599">
    <property type="entry name" value="AAA_lid_fung"/>
</dbReference>
<dbReference type="InterPro" id="IPR003593">
    <property type="entry name" value="AAA+_ATPase"/>
</dbReference>
<dbReference type="SUPFAM" id="SSF52540">
    <property type="entry name" value="P-loop containing nucleoside triphosphate hydrolases"/>
    <property type="match status" value="1"/>
</dbReference>
<dbReference type="Gene3D" id="3.40.50.300">
    <property type="entry name" value="P-loop containing nucleotide triphosphate hydrolases"/>
    <property type="match status" value="1"/>
</dbReference>
<dbReference type="Pfam" id="PF23232">
    <property type="entry name" value="AAA_lid_13"/>
    <property type="match status" value="1"/>
</dbReference>
<keyword evidence="4" id="KW-1185">Reference proteome</keyword>
<dbReference type="PANTHER" id="PTHR46411:SF4">
    <property type="entry name" value="AAA+ ATPASE DOMAIN-CONTAINING PROTEIN"/>
    <property type="match status" value="1"/>
</dbReference>
<feature type="region of interest" description="Disordered" evidence="1">
    <location>
        <begin position="79"/>
        <end position="101"/>
    </location>
</feature>
<dbReference type="OrthoDB" id="10042665at2759"/>
<gene>
    <name evidence="3" type="ORF">IMSHALPRED_002621</name>
</gene>
<dbReference type="GO" id="GO:0016887">
    <property type="term" value="F:ATP hydrolysis activity"/>
    <property type="evidence" value="ECO:0007669"/>
    <property type="project" value="InterPro"/>
</dbReference>
<reference evidence="3" key="1">
    <citation type="submission" date="2021-03" db="EMBL/GenBank/DDBJ databases">
        <authorList>
            <person name="Tagirdzhanova G."/>
        </authorList>
    </citation>
    <scope>NUCLEOTIDE SEQUENCE</scope>
</reference>
<evidence type="ECO:0000313" key="4">
    <source>
        <dbReference type="Proteomes" id="UP000664534"/>
    </source>
</evidence>
<accession>A0A8H3IEF4</accession>
<protein>
    <recommendedName>
        <fullName evidence="2">AAA+ ATPase domain-containing protein</fullName>
    </recommendedName>
</protein>
<dbReference type="InterPro" id="IPR003959">
    <property type="entry name" value="ATPase_AAA_core"/>
</dbReference>
<feature type="compositionally biased region" description="Basic and acidic residues" evidence="1">
    <location>
        <begin position="81"/>
        <end position="90"/>
    </location>
</feature>
<feature type="compositionally biased region" description="Polar residues" evidence="1">
    <location>
        <begin position="7"/>
        <end position="23"/>
    </location>
</feature>
<dbReference type="Proteomes" id="UP000664534">
    <property type="component" value="Unassembled WGS sequence"/>
</dbReference>
<feature type="region of interest" description="Disordered" evidence="1">
    <location>
        <begin position="1"/>
        <end position="36"/>
    </location>
</feature>
<dbReference type="PANTHER" id="PTHR46411">
    <property type="entry name" value="FAMILY ATPASE, PUTATIVE-RELATED"/>
    <property type="match status" value="1"/>
</dbReference>